<comment type="caution">
    <text evidence="5">The sequence shown here is derived from an EMBL/GenBank/DDBJ whole genome shotgun (WGS) entry which is preliminary data.</text>
</comment>
<proteinExistence type="inferred from homology"/>
<dbReference type="NCBIfam" id="NF005297">
    <property type="entry name" value="PRK06824.1"/>
    <property type="match status" value="1"/>
</dbReference>
<evidence type="ECO:0000256" key="3">
    <source>
        <dbReference type="ARBA" id="ARBA00022917"/>
    </source>
</evidence>
<evidence type="ECO:0000313" key="5">
    <source>
        <dbReference type="EMBL" id="GAF71417.1"/>
    </source>
</evidence>
<accession>X0S656</accession>
<name>X0S656_9ZZZZ</name>
<dbReference type="GO" id="GO:0001731">
    <property type="term" value="P:formation of translation preinitiation complex"/>
    <property type="evidence" value="ECO:0007669"/>
    <property type="project" value="TreeGrafter"/>
</dbReference>
<dbReference type="Pfam" id="PF01253">
    <property type="entry name" value="SUI1"/>
    <property type="match status" value="1"/>
</dbReference>
<dbReference type="GO" id="GO:0003743">
    <property type="term" value="F:translation initiation factor activity"/>
    <property type="evidence" value="ECO:0007669"/>
    <property type="project" value="InterPro"/>
</dbReference>
<dbReference type="AlphaFoldDB" id="X0S656"/>
<dbReference type="InterPro" id="IPR001950">
    <property type="entry name" value="SUI1"/>
</dbReference>
<dbReference type="GO" id="GO:0006417">
    <property type="term" value="P:regulation of translation"/>
    <property type="evidence" value="ECO:0007669"/>
    <property type="project" value="UniProtKB-KW"/>
</dbReference>
<feature type="domain" description="SUI1" evidence="4">
    <location>
        <begin position="74"/>
        <end position="140"/>
    </location>
</feature>
<keyword evidence="3" id="KW-0648">Protein biosynthesis</keyword>
<dbReference type="PROSITE" id="PS50296">
    <property type="entry name" value="SUI1"/>
    <property type="match status" value="1"/>
</dbReference>
<dbReference type="InterPro" id="IPR050318">
    <property type="entry name" value="DENR/SUI1_TIF"/>
</dbReference>
<sequence>MYKFKEHVPKQITLSIRKKWANKSMNDSRLVYSTETGRICPECGKPVSACSCKKKKAVKADKQPTGYPNDGTIRIQREVKGRKGKIVTAVFGVPLENEELQKFAKTLKRRCGAGGSVKDGVIVIQGDHRQTLLDEIKKHGYIAKLAGG</sequence>
<dbReference type="GO" id="GO:0002188">
    <property type="term" value="P:translation reinitiation"/>
    <property type="evidence" value="ECO:0007669"/>
    <property type="project" value="TreeGrafter"/>
</dbReference>
<dbReference type="EMBL" id="BARS01000077">
    <property type="protein sequence ID" value="GAF71417.1"/>
    <property type="molecule type" value="Genomic_DNA"/>
</dbReference>
<keyword evidence="2" id="KW-0810">Translation regulation</keyword>
<protein>
    <recommendedName>
        <fullName evidence="4">SUI1 domain-containing protein</fullName>
    </recommendedName>
</protein>
<evidence type="ECO:0000256" key="2">
    <source>
        <dbReference type="ARBA" id="ARBA00022845"/>
    </source>
</evidence>
<reference evidence="5" key="1">
    <citation type="journal article" date="2014" name="Front. Microbiol.">
        <title>High frequency of phylogenetically diverse reductive dehalogenase-homologous genes in deep subseafloor sedimentary metagenomes.</title>
        <authorList>
            <person name="Kawai M."/>
            <person name="Futagami T."/>
            <person name="Toyoda A."/>
            <person name="Takaki Y."/>
            <person name="Nishi S."/>
            <person name="Hori S."/>
            <person name="Arai W."/>
            <person name="Tsubouchi T."/>
            <person name="Morono Y."/>
            <person name="Uchiyama I."/>
            <person name="Ito T."/>
            <person name="Fujiyama A."/>
            <person name="Inagaki F."/>
            <person name="Takami H."/>
        </authorList>
    </citation>
    <scope>NUCLEOTIDE SEQUENCE</scope>
    <source>
        <strain evidence="5">Expedition CK06-06</strain>
    </source>
</reference>
<dbReference type="Gene3D" id="3.30.780.10">
    <property type="entry name" value="SUI1-like domain"/>
    <property type="match status" value="1"/>
</dbReference>
<dbReference type="GO" id="GO:0003729">
    <property type="term" value="F:mRNA binding"/>
    <property type="evidence" value="ECO:0007669"/>
    <property type="project" value="TreeGrafter"/>
</dbReference>
<gene>
    <name evidence="5" type="ORF">S01H1_00239</name>
</gene>
<dbReference type="PANTHER" id="PTHR12789:SF0">
    <property type="entry name" value="DENSITY-REGULATED PROTEIN"/>
    <property type="match status" value="1"/>
</dbReference>
<comment type="similarity">
    <text evidence="1">Belongs to the SUI1 family.</text>
</comment>
<dbReference type="InterPro" id="IPR005872">
    <property type="entry name" value="SUI1_arc_bac"/>
</dbReference>
<dbReference type="SUPFAM" id="SSF55159">
    <property type="entry name" value="eIF1-like"/>
    <property type="match status" value="1"/>
</dbReference>
<dbReference type="InterPro" id="IPR036877">
    <property type="entry name" value="SUI1_dom_sf"/>
</dbReference>
<dbReference type="CDD" id="cd11567">
    <property type="entry name" value="YciH_like"/>
    <property type="match status" value="1"/>
</dbReference>
<evidence type="ECO:0000259" key="4">
    <source>
        <dbReference type="PROSITE" id="PS50296"/>
    </source>
</evidence>
<evidence type="ECO:0000256" key="1">
    <source>
        <dbReference type="ARBA" id="ARBA00005422"/>
    </source>
</evidence>
<dbReference type="PANTHER" id="PTHR12789">
    <property type="entry name" value="DENSITY-REGULATED PROTEIN HOMOLOG"/>
    <property type="match status" value="1"/>
</dbReference>
<organism evidence="5">
    <name type="scientific">marine sediment metagenome</name>
    <dbReference type="NCBI Taxonomy" id="412755"/>
    <lineage>
        <taxon>unclassified sequences</taxon>
        <taxon>metagenomes</taxon>
        <taxon>ecological metagenomes</taxon>
    </lineage>
</organism>